<organism evidence="4 5">
    <name type="scientific">Fontibacillus solani</name>
    <dbReference type="NCBI Taxonomy" id="1572857"/>
    <lineage>
        <taxon>Bacteria</taxon>
        <taxon>Bacillati</taxon>
        <taxon>Bacillota</taxon>
        <taxon>Bacilli</taxon>
        <taxon>Bacillales</taxon>
        <taxon>Paenibacillaceae</taxon>
        <taxon>Fontibacillus</taxon>
    </lineage>
</organism>
<dbReference type="InterPro" id="IPR016181">
    <property type="entry name" value="Acyl_CoA_acyltransferase"/>
</dbReference>
<accession>A0A7W3SU59</accession>
<feature type="domain" description="N-acetyltransferase" evidence="3">
    <location>
        <begin position="3"/>
        <end position="145"/>
    </location>
</feature>
<evidence type="ECO:0000313" key="4">
    <source>
        <dbReference type="EMBL" id="MBA9086203.1"/>
    </source>
</evidence>
<keyword evidence="5" id="KW-1185">Reference proteome</keyword>
<dbReference type="CDD" id="cd04301">
    <property type="entry name" value="NAT_SF"/>
    <property type="match status" value="1"/>
</dbReference>
<dbReference type="InterPro" id="IPR045039">
    <property type="entry name" value="NSI-like"/>
</dbReference>
<dbReference type="Gene3D" id="3.40.630.30">
    <property type="match status" value="1"/>
</dbReference>
<name>A0A7W3SU59_9BACL</name>
<evidence type="ECO:0000256" key="2">
    <source>
        <dbReference type="ARBA" id="ARBA00023315"/>
    </source>
</evidence>
<evidence type="ECO:0000313" key="5">
    <source>
        <dbReference type="Proteomes" id="UP000567067"/>
    </source>
</evidence>
<evidence type="ECO:0000256" key="1">
    <source>
        <dbReference type="ARBA" id="ARBA00022679"/>
    </source>
</evidence>
<dbReference type="PROSITE" id="PS51186">
    <property type="entry name" value="GNAT"/>
    <property type="match status" value="1"/>
</dbReference>
<dbReference type="PANTHER" id="PTHR43626">
    <property type="entry name" value="ACYL-COA N-ACYLTRANSFERASE"/>
    <property type="match status" value="1"/>
</dbReference>
<reference evidence="4 5" key="1">
    <citation type="submission" date="2020-08" db="EMBL/GenBank/DDBJ databases">
        <title>Genomic Encyclopedia of Type Strains, Phase III (KMG-III): the genomes of soil and plant-associated and newly described type strains.</title>
        <authorList>
            <person name="Whitman W."/>
        </authorList>
    </citation>
    <scope>NUCLEOTIDE SEQUENCE [LARGE SCALE GENOMIC DNA]</scope>
    <source>
        <strain evidence="4 5">CECT 8693</strain>
    </source>
</reference>
<dbReference type="GO" id="GO:0008080">
    <property type="term" value="F:N-acetyltransferase activity"/>
    <property type="evidence" value="ECO:0007669"/>
    <property type="project" value="InterPro"/>
</dbReference>
<dbReference type="AlphaFoldDB" id="A0A7W3SU59"/>
<dbReference type="GO" id="GO:0005737">
    <property type="term" value="C:cytoplasm"/>
    <property type="evidence" value="ECO:0007669"/>
    <property type="project" value="TreeGrafter"/>
</dbReference>
<keyword evidence="2" id="KW-0012">Acyltransferase</keyword>
<dbReference type="SUPFAM" id="SSF55729">
    <property type="entry name" value="Acyl-CoA N-acyltransferases (Nat)"/>
    <property type="match status" value="1"/>
</dbReference>
<proteinExistence type="predicted"/>
<dbReference type="Pfam" id="PF00583">
    <property type="entry name" value="Acetyltransf_1"/>
    <property type="match status" value="1"/>
</dbReference>
<keyword evidence="1 4" id="KW-0808">Transferase</keyword>
<protein>
    <submittedName>
        <fullName evidence="4">Putative N-acetyltransferase YhbS</fullName>
    </submittedName>
</protein>
<evidence type="ECO:0000259" key="3">
    <source>
        <dbReference type="PROSITE" id="PS51186"/>
    </source>
</evidence>
<dbReference type="EMBL" id="JACJIP010000016">
    <property type="protein sequence ID" value="MBA9086203.1"/>
    <property type="molecule type" value="Genomic_DNA"/>
</dbReference>
<dbReference type="RefSeq" id="WP_182536184.1">
    <property type="nucleotide sequence ID" value="NZ_JACJIP010000016.1"/>
</dbReference>
<dbReference type="PANTHER" id="PTHR43626:SF4">
    <property type="entry name" value="GCN5-RELATED N-ACETYLTRANSFERASE 2, CHLOROPLASTIC"/>
    <property type="match status" value="1"/>
</dbReference>
<comment type="caution">
    <text evidence="4">The sequence shown here is derived from an EMBL/GenBank/DDBJ whole genome shotgun (WGS) entry which is preliminary data.</text>
</comment>
<dbReference type="Proteomes" id="UP000567067">
    <property type="component" value="Unassembled WGS sequence"/>
</dbReference>
<sequence length="145" mass="16355">MQYFIRRADTKDIDDLSNLFVDFIGKDSDKDKMEEQLRRINENSNYYVAVAEAGSRVIGTAMGIICYDLVGDSGTFMLVENVVVAPDYQGHGVGKALMNSIERFGLDNQCKYVILVSESKREGSHEFYNAVGYTTDQKGFKKKIQ</sequence>
<dbReference type="InterPro" id="IPR000182">
    <property type="entry name" value="GNAT_dom"/>
</dbReference>
<gene>
    <name evidence="4" type="ORF">FHR92_002676</name>
</gene>